<dbReference type="PROSITE" id="PS00523">
    <property type="entry name" value="SULFATASE_1"/>
    <property type="match status" value="1"/>
</dbReference>
<dbReference type="PROSITE" id="PS00149">
    <property type="entry name" value="SULFATASE_2"/>
    <property type="match status" value="1"/>
</dbReference>
<name>A0A2B4RG23_STYPI</name>
<accession>A0A2B4RG23</accession>
<reference evidence="9" key="1">
    <citation type="journal article" date="2017" name="bioRxiv">
        <title>Comparative analysis of the genomes of Stylophora pistillata and Acropora digitifera provides evidence for extensive differences between species of corals.</title>
        <authorList>
            <person name="Voolstra C.R."/>
            <person name="Li Y."/>
            <person name="Liew Y.J."/>
            <person name="Baumgarten S."/>
            <person name="Zoccola D."/>
            <person name="Flot J.-F."/>
            <person name="Tambutte S."/>
            <person name="Allemand D."/>
            <person name="Aranda M."/>
        </authorList>
    </citation>
    <scope>NUCLEOTIDE SEQUENCE [LARGE SCALE GENOMIC DNA]</scope>
</reference>
<dbReference type="InterPro" id="IPR024607">
    <property type="entry name" value="Sulfatase_CS"/>
</dbReference>
<evidence type="ECO:0000256" key="2">
    <source>
        <dbReference type="ARBA" id="ARBA00008779"/>
    </source>
</evidence>
<organism evidence="8 9">
    <name type="scientific">Stylophora pistillata</name>
    <name type="common">Smooth cauliflower coral</name>
    <dbReference type="NCBI Taxonomy" id="50429"/>
    <lineage>
        <taxon>Eukaryota</taxon>
        <taxon>Metazoa</taxon>
        <taxon>Cnidaria</taxon>
        <taxon>Anthozoa</taxon>
        <taxon>Hexacorallia</taxon>
        <taxon>Scleractinia</taxon>
        <taxon>Astrocoeniina</taxon>
        <taxon>Pocilloporidae</taxon>
        <taxon>Stylophora</taxon>
    </lineage>
</organism>
<dbReference type="InterPro" id="IPR000917">
    <property type="entry name" value="Sulfatase_N"/>
</dbReference>
<dbReference type="Gene3D" id="3.30.1120.10">
    <property type="match status" value="1"/>
</dbReference>
<evidence type="ECO:0000256" key="6">
    <source>
        <dbReference type="ARBA" id="ARBA00023180"/>
    </source>
</evidence>
<comment type="cofactor">
    <cofactor evidence="1">
        <name>Ca(2+)</name>
        <dbReference type="ChEBI" id="CHEBI:29108"/>
    </cofactor>
</comment>
<evidence type="ECO:0000259" key="7">
    <source>
        <dbReference type="Pfam" id="PF00884"/>
    </source>
</evidence>
<dbReference type="OrthoDB" id="103349at2759"/>
<dbReference type="InterPro" id="IPR017850">
    <property type="entry name" value="Alkaline_phosphatase_core_sf"/>
</dbReference>
<dbReference type="EMBL" id="LSMT01000662">
    <property type="protein sequence ID" value="PFX15297.1"/>
    <property type="molecule type" value="Genomic_DNA"/>
</dbReference>
<keyword evidence="4" id="KW-0378">Hydrolase</keyword>
<evidence type="ECO:0000313" key="9">
    <source>
        <dbReference type="Proteomes" id="UP000225706"/>
    </source>
</evidence>
<dbReference type="GO" id="GO:0008484">
    <property type="term" value="F:sulfuric ester hydrolase activity"/>
    <property type="evidence" value="ECO:0007669"/>
    <property type="project" value="InterPro"/>
</dbReference>
<dbReference type="InterPro" id="IPR047115">
    <property type="entry name" value="ARSB"/>
</dbReference>
<dbReference type="PANTHER" id="PTHR10342">
    <property type="entry name" value="ARYLSULFATASE"/>
    <property type="match status" value="1"/>
</dbReference>
<keyword evidence="6" id="KW-0325">Glycoprotein</keyword>
<gene>
    <name evidence="8" type="primary">Arsi</name>
    <name evidence="8" type="ORF">AWC38_SpisGene20476</name>
</gene>
<evidence type="ECO:0000256" key="4">
    <source>
        <dbReference type="ARBA" id="ARBA00022801"/>
    </source>
</evidence>
<evidence type="ECO:0000256" key="3">
    <source>
        <dbReference type="ARBA" id="ARBA00022723"/>
    </source>
</evidence>
<comment type="caution">
    <text evidence="8">The sequence shown here is derived from an EMBL/GenBank/DDBJ whole genome shotgun (WGS) entry which is preliminary data.</text>
</comment>
<feature type="domain" description="Sulfatase N-terminal" evidence="7">
    <location>
        <begin position="53"/>
        <end position="373"/>
    </location>
</feature>
<evidence type="ECO:0000256" key="1">
    <source>
        <dbReference type="ARBA" id="ARBA00001913"/>
    </source>
</evidence>
<dbReference type="CDD" id="cd16029">
    <property type="entry name" value="4-S"/>
    <property type="match status" value="1"/>
</dbReference>
<dbReference type="Gene3D" id="3.40.720.10">
    <property type="entry name" value="Alkaline Phosphatase, subunit A"/>
    <property type="match status" value="1"/>
</dbReference>
<dbReference type="Pfam" id="PF00884">
    <property type="entry name" value="Sulfatase"/>
    <property type="match status" value="1"/>
</dbReference>
<protein>
    <submittedName>
        <fullName evidence="8">Arylsulfatase I</fullName>
    </submittedName>
</protein>
<dbReference type="GO" id="GO:0046872">
    <property type="term" value="F:metal ion binding"/>
    <property type="evidence" value="ECO:0007669"/>
    <property type="project" value="UniProtKB-KW"/>
</dbReference>
<dbReference type="SUPFAM" id="SSF53649">
    <property type="entry name" value="Alkaline phosphatase-like"/>
    <property type="match status" value="1"/>
</dbReference>
<keyword evidence="9" id="KW-1185">Reference proteome</keyword>
<keyword evidence="3" id="KW-0479">Metal-binding</keyword>
<dbReference type="Proteomes" id="UP000225706">
    <property type="component" value="Unassembled WGS sequence"/>
</dbReference>
<evidence type="ECO:0000313" key="8">
    <source>
        <dbReference type="EMBL" id="PFX15297.1"/>
    </source>
</evidence>
<dbReference type="PANTHER" id="PTHR10342:SF273">
    <property type="entry name" value="RE14504P"/>
    <property type="match status" value="1"/>
</dbReference>
<dbReference type="AlphaFoldDB" id="A0A2B4RG23"/>
<sequence length="613" mass="69915">MDINLAVDTKSKYNFITLHFSLIFVVLNSHHVLGKKEKKSHPKKKPTWKAPRPHIIMIVADDLGWDDVSFHGSRQIPTPHIDKLANDGVILNSYYVSPICTPTRSSIMTGKHPVNLGVQHGTIFGTQPYGLPLGEVTTPQYLKALGYRTHGVGKWHLGFFEKEYTPTYRGFESFYGFWNGKEDFWDHTSFEDIWGTDLRNNMKPVKNESGHYGTELFTEVAERVIDSHDKSEPLYLYLAHQAVHSGNPKEPLQAPKRILDKFQRFSKEDRRIYAAMVASLDESIGNITKTLKKNGMFDNSVIVFTTDNGGAPWGFNWNSGCNYPLRGGKDTLWEGGVRGVGFVHSKLIENKGRVSYDLIDVTDWLPTFYHLAGGDVTKIQDKIDGMNVWETIANGKKSPRTEVLHNIDPIRRFAAIRVEEYKLIVNQDGDYKITWLPRYNVPGELDSLPQPSTLPGAVIKCGMWDSSEEAACKSDVFPCLFNVKEDPCEYKNIAQSNLDTVKRLILRLIHYNKKAVPVWFPERDCDANPENHDGFWGPWRSSEANKAILKEVIESIPSVNKKNHSKRKNITMDATELDEESLSIYNEQSKEFESMLKNFLNEVDKRKRGEIYP</sequence>
<keyword evidence="5" id="KW-0106">Calcium</keyword>
<comment type="similarity">
    <text evidence="2">Belongs to the sulfatase family.</text>
</comment>
<evidence type="ECO:0000256" key="5">
    <source>
        <dbReference type="ARBA" id="ARBA00022837"/>
    </source>
</evidence>
<proteinExistence type="inferred from homology"/>